<sequence length="113" mass="12945">MGGYYNFIQSVSGHSGGMFKVDRDTTAETAETTNPNTILGFGKYRSIWLSYQKAMNLKSEVTDFLASKFQSLDDGSFVMTWGRHKGKSLKTIKRLDPKYLTWLRKCKIKTKIF</sequence>
<dbReference type="HOGENOM" id="CLU_2138435_0_0_1"/>
<gene>
    <name evidence="1" type="ORF">F443_21956</name>
</gene>
<evidence type="ECO:0000313" key="1">
    <source>
        <dbReference type="EMBL" id="ETI31003.1"/>
    </source>
</evidence>
<comment type="caution">
    <text evidence="1">The sequence shown here is derived from an EMBL/GenBank/DDBJ whole genome shotgun (WGS) entry which is preliminary data.</text>
</comment>
<proteinExistence type="predicted"/>
<dbReference type="EMBL" id="ANIZ01003823">
    <property type="protein sequence ID" value="ETI31003.1"/>
    <property type="molecule type" value="Genomic_DNA"/>
</dbReference>
<dbReference type="AlphaFoldDB" id="V9DXI4"/>
<organism evidence="1 2">
    <name type="scientific">Phytophthora nicotianae P1569</name>
    <dbReference type="NCBI Taxonomy" id="1317065"/>
    <lineage>
        <taxon>Eukaryota</taxon>
        <taxon>Sar</taxon>
        <taxon>Stramenopiles</taxon>
        <taxon>Oomycota</taxon>
        <taxon>Peronosporomycetes</taxon>
        <taxon>Peronosporales</taxon>
        <taxon>Peronosporaceae</taxon>
        <taxon>Phytophthora</taxon>
    </lineage>
</organism>
<accession>V9DXI4</accession>
<reference evidence="1 2" key="1">
    <citation type="submission" date="2013-11" db="EMBL/GenBank/DDBJ databases">
        <title>The Genome Sequence of Phytophthora parasitica P1569.</title>
        <authorList>
            <consortium name="The Broad Institute Genomics Platform"/>
            <person name="Russ C."/>
            <person name="Tyler B."/>
            <person name="Panabieres F."/>
            <person name="Shan W."/>
            <person name="Tripathy S."/>
            <person name="Grunwald N."/>
            <person name="Machado M."/>
            <person name="Johnson C.S."/>
            <person name="Arredondo F."/>
            <person name="Hong C."/>
            <person name="Coffey M."/>
            <person name="Young S.K."/>
            <person name="Zeng Q."/>
            <person name="Gargeya S."/>
            <person name="Fitzgerald M."/>
            <person name="Abouelleil A."/>
            <person name="Alvarado L."/>
            <person name="Chapman S.B."/>
            <person name="Gainer-Dewar J."/>
            <person name="Goldberg J."/>
            <person name="Griggs A."/>
            <person name="Gujja S."/>
            <person name="Hansen M."/>
            <person name="Howarth C."/>
            <person name="Imamovic A."/>
            <person name="Ireland A."/>
            <person name="Larimer J."/>
            <person name="McCowan C."/>
            <person name="Murphy C."/>
            <person name="Pearson M."/>
            <person name="Poon T.W."/>
            <person name="Priest M."/>
            <person name="Roberts A."/>
            <person name="Saif S."/>
            <person name="Shea T."/>
            <person name="Sykes S."/>
            <person name="Wortman J."/>
            <person name="Nusbaum C."/>
            <person name="Birren B."/>
        </authorList>
    </citation>
    <scope>NUCLEOTIDE SEQUENCE [LARGE SCALE GENOMIC DNA]</scope>
    <source>
        <strain evidence="1 2">P1569</strain>
    </source>
</reference>
<dbReference type="Proteomes" id="UP000018721">
    <property type="component" value="Unassembled WGS sequence"/>
</dbReference>
<name>V9DXI4_PHYNI</name>
<keyword evidence="2" id="KW-1185">Reference proteome</keyword>
<evidence type="ECO:0000313" key="2">
    <source>
        <dbReference type="Proteomes" id="UP000018721"/>
    </source>
</evidence>
<protein>
    <submittedName>
        <fullName evidence="1">Uncharacterized protein</fullName>
    </submittedName>
</protein>